<dbReference type="PANTHER" id="PTHR42798">
    <property type="entry name" value="LIPOPROTEIN-RELEASING SYSTEM ATP-BINDING PROTEIN LOLD"/>
    <property type="match status" value="1"/>
</dbReference>
<dbReference type="AlphaFoldDB" id="A0A1W1WFD0"/>
<gene>
    <name evidence="6" type="ORF">SAMN00768000_1821</name>
</gene>
<proteinExistence type="inferred from homology"/>
<evidence type="ECO:0000256" key="1">
    <source>
        <dbReference type="ARBA" id="ARBA00005417"/>
    </source>
</evidence>
<evidence type="ECO:0000256" key="3">
    <source>
        <dbReference type="ARBA" id="ARBA00022741"/>
    </source>
</evidence>
<dbReference type="Pfam" id="PF00005">
    <property type="entry name" value="ABC_tran"/>
    <property type="match status" value="1"/>
</dbReference>
<dbReference type="SUPFAM" id="SSF52540">
    <property type="entry name" value="P-loop containing nucleoside triphosphate hydrolases"/>
    <property type="match status" value="1"/>
</dbReference>
<reference evidence="7" key="1">
    <citation type="submission" date="2017-04" db="EMBL/GenBank/DDBJ databases">
        <authorList>
            <person name="Varghese N."/>
            <person name="Submissions S."/>
        </authorList>
    </citation>
    <scope>NUCLEOTIDE SEQUENCE [LARGE SCALE GENOMIC DNA]</scope>
    <source>
        <strain evidence="7">DSM 9293</strain>
    </source>
</reference>
<dbReference type="STRING" id="28034.BFX07_01785"/>
<dbReference type="InterPro" id="IPR003439">
    <property type="entry name" value="ABC_transporter-like_ATP-bd"/>
</dbReference>
<dbReference type="InterPro" id="IPR017871">
    <property type="entry name" value="ABC_transporter-like_CS"/>
</dbReference>
<dbReference type="Gene3D" id="3.40.50.300">
    <property type="entry name" value="P-loop containing nucleotide triphosphate hydrolases"/>
    <property type="match status" value="1"/>
</dbReference>
<dbReference type="Proteomes" id="UP000192660">
    <property type="component" value="Unassembled WGS sequence"/>
</dbReference>
<sequence length="229" mass="25200">MIRLVSVYKDYHLGLDVYPVLKDITFEIPIGMLAAIVGPSGSGKTTLLNILGGLDTPSRGEYWLGGEDVSHFSREQWAHKRNHTIGFVFQSFQLIPGLTALDNVALPLVYRGVPSHKRREQAKTALEQVGLGHRLYHRPSQLSGGQQQRVAIARALIGDPPLILADEPTGNLDHATGVEIMDLLTSLNRQGKTVVIVTHSQEIAVSCHQIIQIEDGHVILNTREVEKTP</sequence>
<evidence type="ECO:0000313" key="7">
    <source>
        <dbReference type="Proteomes" id="UP000192660"/>
    </source>
</evidence>
<dbReference type="SMART" id="SM00382">
    <property type="entry name" value="AAA"/>
    <property type="match status" value="1"/>
</dbReference>
<name>A0A1W1WFD0_SULTA</name>
<dbReference type="InterPro" id="IPR003593">
    <property type="entry name" value="AAA+_ATPase"/>
</dbReference>
<dbReference type="RefSeq" id="WP_020375858.1">
    <property type="nucleotide sequence ID" value="NZ_FWWY01000001.1"/>
</dbReference>
<dbReference type="GO" id="GO:0016887">
    <property type="term" value="F:ATP hydrolysis activity"/>
    <property type="evidence" value="ECO:0007669"/>
    <property type="project" value="InterPro"/>
</dbReference>
<keyword evidence="7" id="KW-1185">Reference proteome</keyword>
<dbReference type="GO" id="GO:0022857">
    <property type="term" value="F:transmembrane transporter activity"/>
    <property type="evidence" value="ECO:0007669"/>
    <property type="project" value="UniProtKB-ARBA"/>
</dbReference>
<dbReference type="PROSITE" id="PS00211">
    <property type="entry name" value="ABC_TRANSPORTER_1"/>
    <property type="match status" value="1"/>
</dbReference>
<evidence type="ECO:0000259" key="5">
    <source>
        <dbReference type="PROSITE" id="PS50893"/>
    </source>
</evidence>
<dbReference type="EMBL" id="FWWY01000001">
    <property type="protein sequence ID" value="SMC04750.1"/>
    <property type="molecule type" value="Genomic_DNA"/>
</dbReference>
<keyword evidence="2" id="KW-0813">Transport</keyword>
<keyword evidence="3" id="KW-0547">Nucleotide-binding</keyword>
<evidence type="ECO:0000313" key="6">
    <source>
        <dbReference type="EMBL" id="SMC04750.1"/>
    </source>
</evidence>
<dbReference type="GO" id="GO:0098796">
    <property type="term" value="C:membrane protein complex"/>
    <property type="evidence" value="ECO:0007669"/>
    <property type="project" value="UniProtKB-ARBA"/>
</dbReference>
<dbReference type="InterPro" id="IPR017911">
    <property type="entry name" value="MacB-like_ATP-bd"/>
</dbReference>
<evidence type="ECO:0000256" key="2">
    <source>
        <dbReference type="ARBA" id="ARBA00022448"/>
    </source>
</evidence>
<dbReference type="PROSITE" id="PS50893">
    <property type="entry name" value="ABC_TRANSPORTER_2"/>
    <property type="match status" value="1"/>
</dbReference>
<feature type="domain" description="ABC transporter" evidence="5">
    <location>
        <begin position="2"/>
        <end position="228"/>
    </location>
</feature>
<dbReference type="FunFam" id="3.40.50.300:FF:000032">
    <property type="entry name" value="Export ABC transporter ATP-binding protein"/>
    <property type="match status" value="1"/>
</dbReference>
<dbReference type="PANTHER" id="PTHR42798:SF2">
    <property type="entry name" value="ABC TRANSPORTER ATP-BINDING PROTEIN MG467-RELATED"/>
    <property type="match status" value="1"/>
</dbReference>
<keyword evidence="4 6" id="KW-0067">ATP-binding</keyword>
<dbReference type="InterPro" id="IPR027417">
    <property type="entry name" value="P-loop_NTPase"/>
</dbReference>
<dbReference type="CDD" id="cd03255">
    <property type="entry name" value="ABC_MJ0796_LolCDE_FtsE"/>
    <property type="match status" value="1"/>
</dbReference>
<accession>A0A1W1WFD0</accession>
<comment type="similarity">
    <text evidence="1">Belongs to the ABC transporter superfamily.</text>
</comment>
<organism evidence="6 7">
    <name type="scientific">Sulfobacillus thermosulfidooxidans (strain DSM 9293 / VKM B-1269 / AT-1)</name>
    <dbReference type="NCBI Taxonomy" id="929705"/>
    <lineage>
        <taxon>Bacteria</taxon>
        <taxon>Bacillati</taxon>
        <taxon>Bacillota</taxon>
        <taxon>Clostridia</taxon>
        <taxon>Eubacteriales</taxon>
        <taxon>Clostridiales Family XVII. Incertae Sedis</taxon>
        <taxon>Sulfobacillus</taxon>
    </lineage>
</organism>
<protein>
    <submittedName>
        <fullName evidence="6">Putative ABC transport system ATP-binding protein</fullName>
    </submittedName>
</protein>
<evidence type="ECO:0000256" key="4">
    <source>
        <dbReference type="ARBA" id="ARBA00022840"/>
    </source>
</evidence>
<dbReference type="OrthoDB" id="9802264at2"/>
<dbReference type="GO" id="GO:0005524">
    <property type="term" value="F:ATP binding"/>
    <property type="evidence" value="ECO:0007669"/>
    <property type="project" value="UniProtKB-KW"/>
</dbReference>